<organism evidence="2 3">
    <name type="scientific">Dysosmobacter segnis</name>
    <dbReference type="NCBI Taxonomy" id="2763042"/>
    <lineage>
        <taxon>Bacteria</taxon>
        <taxon>Bacillati</taxon>
        <taxon>Bacillota</taxon>
        <taxon>Clostridia</taxon>
        <taxon>Eubacteriales</taxon>
        <taxon>Oscillospiraceae</taxon>
        <taxon>Dysosmobacter</taxon>
    </lineage>
</organism>
<evidence type="ECO:0000313" key="2">
    <source>
        <dbReference type="EMBL" id="MBC5771281.1"/>
    </source>
</evidence>
<feature type="transmembrane region" description="Helical" evidence="1">
    <location>
        <begin position="147"/>
        <end position="171"/>
    </location>
</feature>
<name>A0A923MKB4_9FIRM</name>
<keyword evidence="3" id="KW-1185">Reference proteome</keyword>
<dbReference type="RefSeq" id="WP_187015496.1">
    <property type="nucleotide sequence ID" value="NZ_JACOQI010000015.1"/>
</dbReference>
<sequence>MNKTVSRVLWIVAGVLLIVAGGACMLHPGAALSGLSFLLGMAMLFSGAVDIMIFATAGSSIYGSGWFLVDGILTVLLSIFLLCNQMFTMMTLPYILGMWLLFSGITKFVNSFDLRRFGVRGWGWVTAFGLLMAAAGFLSFMDPLAAAVTLSVLAGLFLMIQGVVSIVFGCLSGRFWM</sequence>
<evidence type="ECO:0000313" key="3">
    <source>
        <dbReference type="Proteomes" id="UP000620327"/>
    </source>
</evidence>
<proteinExistence type="predicted"/>
<feature type="transmembrane region" description="Helical" evidence="1">
    <location>
        <begin position="32"/>
        <end position="55"/>
    </location>
</feature>
<feature type="transmembrane region" description="Helical" evidence="1">
    <location>
        <begin position="67"/>
        <end position="87"/>
    </location>
</feature>
<dbReference type="Proteomes" id="UP000620327">
    <property type="component" value="Unassembled WGS sequence"/>
</dbReference>
<keyword evidence="1" id="KW-0812">Transmembrane</keyword>
<comment type="caution">
    <text evidence="2">The sequence shown here is derived from an EMBL/GenBank/DDBJ whole genome shotgun (WGS) entry which is preliminary data.</text>
</comment>
<dbReference type="Pfam" id="PF03729">
    <property type="entry name" value="DUF308"/>
    <property type="match status" value="1"/>
</dbReference>
<dbReference type="InterPro" id="IPR052712">
    <property type="entry name" value="Acid_resist_chaperone_HdeD"/>
</dbReference>
<keyword evidence="1" id="KW-0472">Membrane</keyword>
<dbReference type="EMBL" id="JACOQI010000015">
    <property type="protein sequence ID" value="MBC5771281.1"/>
    <property type="molecule type" value="Genomic_DNA"/>
</dbReference>
<accession>A0A923MKB4</accession>
<dbReference type="InterPro" id="IPR005325">
    <property type="entry name" value="DUF308_memb"/>
</dbReference>
<dbReference type="GO" id="GO:0005886">
    <property type="term" value="C:plasma membrane"/>
    <property type="evidence" value="ECO:0007669"/>
    <property type="project" value="TreeGrafter"/>
</dbReference>
<protein>
    <submittedName>
        <fullName evidence="2">DUF308 domain-containing protein</fullName>
    </submittedName>
</protein>
<dbReference type="AlphaFoldDB" id="A0A923MKB4"/>
<gene>
    <name evidence="2" type="ORF">H8Z83_13335</name>
</gene>
<dbReference type="PROSITE" id="PS51257">
    <property type="entry name" value="PROKAR_LIPOPROTEIN"/>
    <property type="match status" value="1"/>
</dbReference>
<feature type="transmembrane region" description="Helical" evidence="1">
    <location>
        <begin position="122"/>
        <end position="141"/>
    </location>
</feature>
<dbReference type="PANTHER" id="PTHR34989">
    <property type="entry name" value="PROTEIN HDED"/>
    <property type="match status" value="1"/>
</dbReference>
<evidence type="ECO:0000256" key="1">
    <source>
        <dbReference type="SAM" id="Phobius"/>
    </source>
</evidence>
<reference evidence="2" key="1">
    <citation type="submission" date="2020-08" db="EMBL/GenBank/DDBJ databases">
        <title>Genome public.</title>
        <authorList>
            <person name="Liu C."/>
            <person name="Sun Q."/>
        </authorList>
    </citation>
    <scope>NUCLEOTIDE SEQUENCE</scope>
    <source>
        <strain evidence="2">BX15</strain>
    </source>
</reference>
<feature type="transmembrane region" description="Helical" evidence="1">
    <location>
        <begin position="93"/>
        <end position="110"/>
    </location>
</feature>
<keyword evidence="1" id="KW-1133">Transmembrane helix</keyword>
<dbReference type="PANTHER" id="PTHR34989:SF1">
    <property type="entry name" value="PROTEIN HDED"/>
    <property type="match status" value="1"/>
</dbReference>